<evidence type="ECO:0000256" key="1">
    <source>
        <dbReference type="ARBA" id="ARBA00004370"/>
    </source>
</evidence>
<dbReference type="SMART" id="SM00207">
    <property type="entry name" value="TNF"/>
    <property type="match status" value="1"/>
</dbReference>
<comment type="subcellular location">
    <subcellularLocation>
        <location evidence="1">Membrane</location>
    </subcellularLocation>
</comment>
<feature type="domain" description="THD" evidence="6">
    <location>
        <begin position="88"/>
        <end position="235"/>
    </location>
</feature>
<dbReference type="PROSITE" id="PS50049">
    <property type="entry name" value="THD_2"/>
    <property type="match status" value="1"/>
</dbReference>
<dbReference type="GO" id="GO:0005164">
    <property type="term" value="F:tumor necrosis factor receptor binding"/>
    <property type="evidence" value="ECO:0007669"/>
    <property type="project" value="InterPro"/>
</dbReference>
<sequence>MTEGELMVKGKGSRILTSSMSIWRERETVGMSNSGCPSVCVVDTYSIRPAVPPRPRPEGRHTGAVHTLLFLLLSVALCGMVLEACFIYRLYRPGPASSASSSQLLQGGQDVVHGKLILAWSMNASPLLYGMSYKNKSLVIQKEGYYHIYSKVSFLDNGVFDHSINRKTDRYPGASIPLLMSRRDSEASSHMQSNSYLAGVFHLYRDDALFVKVSQTSRIDRSKAYGNVFASDRAVQQPWWSQELRFPHPVQPHGSLQRENSTVTHRKLLHVFMRIDDSTSGSGKQMRELPNPCRERPLTHEREWVVDGLVCASELSFLDRCGGNNANPSKHTLDIMFLLSYNTAEFKYVFKHNSGEGEE</sequence>
<evidence type="ECO:0000259" key="6">
    <source>
        <dbReference type="PROSITE" id="PS50049"/>
    </source>
</evidence>
<name>A0A4Z2HXE9_9TELE</name>
<dbReference type="GO" id="GO:0016020">
    <property type="term" value="C:membrane"/>
    <property type="evidence" value="ECO:0007669"/>
    <property type="project" value="UniProtKB-SubCell"/>
</dbReference>
<reference evidence="7 8" key="1">
    <citation type="submission" date="2019-03" db="EMBL/GenBank/DDBJ databases">
        <title>First draft genome of Liparis tanakae, snailfish: a comprehensive survey of snailfish specific genes.</title>
        <authorList>
            <person name="Kim W."/>
            <person name="Song I."/>
            <person name="Jeong J.-H."/>
            <person name="Kim D."/>
            <person name="Kim S."/>
            <person name="Ryu S."/>
            <person name="Song J.Y."/>
            <person name="Lee S.K."/>
        </authorList>
    </citation>
    <scope>NUCLEOTIDE SEQUENCE [LARGE SCALE GENOMIC DNA]</scope>
    <source>
        <tissue evidence="7">Muscle</tissue>
    </source>
</reference>
<feature type="transmembrane region" description="Helical" evidence="5">
    <location>
        <begin position="68"/>
        <end position="91"/>
    </location>
</feature>
<dbReference type="GO" id="GO:0005615">
    <property type="term" value="C:extracellular space"/>
    <property type="evidence" value="ECO:0007669"/>
    <property type="project" value="UniProtKB-KW"/>
</dbReference>
<dbReference type="GO" id="GO:0006955">
    <property type="term" value="P:immune response"/>
    <property type="evidence" value="ECO:0007669"/>
    <property type="project" value="InterPro"/>
</dbReference>
<dbReference type="InterPro" id="IPR006052">
    <property type="entry name" value="TNF_dom"/>
</dbReference>
<dbReference type="GO" id="GO:0005125">
    <property type="term" value="F:cytokine activity"/>
    <property type="evidence" value="ECO:0007669"/>
    <property type="project" value="UniProtKB-KW"/>
</dbReference>
<protein>
    <submittedName>
        <fullName evidence="7">Tumor necrosis factor ligand superfamily member 14</fullName>
    </submittedName>
</protein>
<evidence type="ECO:0000256" key="2">
    <source>
        <dbReference type="ARBA" id="ARBA00008670"/>
    </source>
</evidence>
<keyword evidence="8" id="KW-1185">Reference proteome</keyword>
<evidence type="ECO:0000256" key="5">
    <source>
        <dbReference type="SAM" id="Phobius"/>
    </source>
</evidence>
<proteinExistence type="inferred from homology"/>
<dbReference type="OrthoDB" id="6072476at2759"/>
<comment type="similarity">
    <text evidence="2">Belongs to the tumor necrosis factor family.</text>
</comment>
<keyword evidence="5" id="KW-1133">Transmembrane helix</keyword>
<dbReference type="Pfam" id="PF00229">
    <property type="entry name" value="TNF"/>
    <property type="match status" value="1"/>
</dbReference>
<dbReference type="SUPFAM" id="SSF49842">
    <property type="entry name" value="TNF-like"/>
    <property type="match status" value="1"/>
</dbReference>
<comment type="caution">
    <text evidence="7">The sequence shown here is derived from an EMBL/GenBank/DDBJ whole genome shotgun (WGS) entry which is preliminary data.</text>
</comment>
<dbReference type="PANTHER" id="PTHR11471:SF34">
    <property type="entry name" value="TUMOR NECROSIS FACTOR LIGAND SUPERFAMILY MEMBER 14"/>
    <property type="match status" value="1"/>
</dbReference>
<organism evidence="7 8">
    <name type="scientific">Liparis tanakae</name>
    <name type="common">Tanaka's snailfish</name>
    <dbReference type="NCBI Taxonomy" id="230148"/>
    <lineage>
        <taxon>Eukaryota</taxon>
        <taxon>Metazoa</taxon>
        <taxon>Chordata</taxon>
        <taxon>Craniata</taxon>
        <taxon>Vertebrata</taxon>
        <taxon>Euteleostomi</taxon>
        <taxon>Actinopterygii</taxon>
        <taxon>Neopterygii</taxon>
        <taxon>Teleostei</taxon>
        <taxon>Neoteleostei</taxon>
        <taxon>Acanthomorphata</taxon>
        <taxon>Eupercaria</taxon>
        <taxon>Perciformes</taxon>
        <taxon>Cottioidei</taxon>
        <taxon>Cottales</taxon>
        <taxon>Liparidae</taxon>
        <taxon>Liparis</taxon>
    </lineage>
</organism>
<evidence type="ECO:0000256" key="4">
    <source>
        <dbReference type="ARBA" id="ARBA00023136"/>
    </source>
</evidence>
<keyword evidence="3" id="KW-0202">Cytokine</keyword>
<keyword evidence="4 5" id="KW-0472">Membrane</keyword>
<evidence type="ECO:0000313" key="8">
    <source>
        <dbReference type="Proteomes" id="UP000314294"/>
    </source>
</evidence>
<dbReference type="Gene3D" id="2.60.120.40">
    <property type="match status" value="1"/>
</dbReference>
<dbReference type="InterPro" id="IPR008983">
    <property type="entry name" value="Tumour_necrosis_fac-like_dom"/>
</dbReference>
<evidence type="ECO:0000313" key="7">
    <source>
        <dbReference type="EMBL" id="TNN70367.1"/>
    </source>
</evidence>
<keyword evidence="5" id="KW-0812">Transmembrane</keyword>
<dbReference type="EMBL" id="SRLO01000164">
    <property type="protein sequence ID" value="TNN70367.1"/>
    <property type="molecule type" value="Genomic_DNA"/>
</dbReference>
<gene>
    <name evidence="7" type="primary">TNFSF14_0</name>
    <name evidence="7" type="ORF">EYF80_019393</name>
</gene>
<dbReference type="AlphaFoldDB" id="A0A4Z2HXE9"/>
<dbReference type="Proteomes" id="UP000314294">
    <property type="component" value="Unassembled WGS sequence"/>
</dbReference>
<evidence type="ECO:0000256" key="3">
    <source>
        <dbReference type="ARBA" id="ARBA00022514"/>
    </source>
</evidence>
<accession>A0A4Z2HXE9</accession>
<dbReference type="PANTHER" id="PTHR11471">
    <property type="entry name" value="TUMOR NECROSIS FACTOR FAMILY MEMBER"/>
    <property type="match status" value="1"/>
</dbReference>